<name>A0ABP5BP47_9ACTN</name>
<dbReference type="SUPFAM" id="SSF55961">
    <property type="entry name" value="Bet v1-like"/>
    <property type="match status" value="1"/>
</dbReference>
<proteinExistence type="predicted"/>
<sequence>MLGDVWGTTEAETREPFPCDSYVQDPSLVVWRSVSIEAPIHDVWPWLVQLRLAPYSYDWLDNRGRRSPRVRHELPDPHPGDPFMATGGRPAGVVLEVEHQAHLTGRILGVTMTYRLQPVGSSTTRLTLKATGKLARGLNTVVSLGDLLMARRQLLNLKQLGELRRSARPGQP</sequence>
<reference evidence="2" key="1">
    <citation type="journal article" date="2019" name="Int. J. Syst. Evol. Microbiol.">
        <title>The Global Catalogue of Microorganisms (GCM) 10K type strain sequencing project: providing services to taxonomists for standard genome sequencing and annotation.</title>
        <authorList>
            <consortium name="The Broad Institute Genomics Platform"/>
            <consortium name="The Broad Institute Genome Sequencing Center for Infectious Disease"/>
            <person name="Wu L."/>
            <person name="Ma J."/>
        </authorList>
    </citation>
    <scope>NUCLEOTIDE SEQUENCE [LARGE SCALE GENOMIC DNA]</scope>
    <source>
        <strain evidence="2">JCM 15309</strain>
    </source>
</reference>
<dbReference type="EMBL" id="BAAAPB010000001">
    <property type="protein sequence ID" value="GAA1949770.1"/>
    <property type="molecule type" value="Genomic_DNA"/>
</dbReference>
<dbReference type="Gene3D" id="3.30.530.20">
    <property type="match status" value="1"/>
</dbReference>
<accession>A0ABP5BP47</accession>
<evidence type="ECO:0008006" key="3">
    <source>
        <dbReference type="Google" id="ProtNLM"/>
    </source>
</evidence>
<comment type="caution">
    <text evidence="1">The sequence shown here is derived from an EMBL/GenBank/DDBJ whole genome shotgun (WGS) entry which is preliminary data.</text>
</comment>
<keyword evidence="2" id="KW-1185">Reference proteome</keyword>
<organism evidence="1 2">
    <name type="scientific">Nocardioides panacihumi</name>
    <dbReference type="NCBI Taxonomy" id="400774"/>
    <lineage>
        <taxon>Bacteria</taxon>
        <taxon>Bacillati</taxon>
        <taxon>Actinomycetota</taxon>
        <taxon>Actinomycetes</taxon>
        <taxon>Propionibacteriales</taxon>
        <taxon>Nocardioidaceae</taxon>
        <taxon>Nocardioides</taxon>
    </lineage>
</organism>
<evidence type="ECO:0000313" key="1">
    <source>
        <dbReference type="EMBL" id="GAA1949770.1"/>
    </source>
</evidence>
<dbReference type="RefSeq" id="WP_344042310.1">
    <property type="nucleotide sequence ID" value="NZ_BAAAPB010000001.1"/>
</dbReference>
<gene>
    <name evidence="1" type="ORF">GCM10009798_06230</name>
</gene>
<dbReference type="Proteomes" id="UP001500571">
    <property type="component" value="Unassembled WGS sequence"/>
</dbReference>
<evidence type="ECO:0000313" key="2">
    <source>
        <dbReference type="Proteomes" id="UP001500571"/>
    </source>
</evidence>
<protein>
    <recommendedName>
        <fullName evidence="3">Polyketide cyclase</fullName>
    </recommendedName>
</protein>
<dbReference type="InterPro" id="IPR023393">
    <property type="entry name" value="START-like_dom_sf"/>
</dbReference>